<keyword evidence="2" id="KW-1185">Reference proteome</keyword>
<dbReference type="EMBL" id="JBHUKU010000014">
    <property type="protein sequence ID" value="MFD2461594.1"/>
    <property type="molecule type" value="Genomic_DNA"/>
</dbReference>
<evidence type="ECO:0000313" key="1">
    <source>
        <dbReference type="EMBL" id="MFD2461594.1"/>
    </source>
</evidence>
<dbReference type="RefSeq" id="WP_345390109.1">
    <property type="nucleotide sequence ID" value="NZ_BAABHG010000004.1"/>
</dbReference>
<name>A0ABW5GL57_9PSEU</name>
<gene>
    <name evidence="1" type="ORF">ACFSYJ_23515</name>
</gene>
<reference evidence="2" key="1">
    <citation type="journal article" date="2019" name="Int. J. Syst. Evol. Microbiol.">
        <title>The Global Catalogue of Microorganisms (GCM) 10K type strain sequencing project: providing services to taxonomists for standard genome sequencing and annotation.</title>
        <authorList>
            <consortium name="The Broad Institute Genomics Platform"/>
            <consortium name="The Broad Institute Genome Sequencing Center for Infectious Disease"/>
            <person name="Wu L."/>
            <person name="Ma J."/>
        </authorList>
    </citation>
    <scope>NUCLEOTIDE SEQUENCE [LARGE SCALE GENOMIC DNA]</scope>
    <source>
        <strain evidence="2">CGMCC 4.7643</strain>
    </source>
</reference>
<dbReference type="Proteomes" id="UP001597419">
    <property type="component" value="Unassembled WGS sequence"/>
</dbReference>
<accession>A0ABW5GL57</accession>
<comment type="caution">
    <text evidence="1">The sequence shown here is derived from an EMBL/GenBank/DDBJ whole genome shotgun (WGS) entry which is preliminary data.</text>
</comment>
<evidence type="ECO:0000313" key="2">
    <source>
        <dbReference type="Proteomes" id="UP001597419"/>
    </source>
</evidence>
<organism evidence="1 2">
    <name type="scientific">Amycolatopsis samaneae</name>
    <dbReference type="NCBI Taxonomy" id="664691"/>
    <lineage>
        <taxon>Bacteria</taxon>
        <taxon>Bacillati</taxon>
        <taxon>Actinomycetota</taxon>
        <taxon>Actinomycetes</taxon>
        <taxon>Pseudonocardiales</taxon>
        <taxon>Pseudonocardiaceae</taxon>
        <taxon>Amycolatopsis</taxon>
    </lineage>
</organism>
<sequence>MTGGQYCAQPPDKDVARVSFTWRTKLAMTSSYLDGTTALLAVGEVRTDGGQFVAIQVGDGIPIRLDGTKPVNLAVLLRQIHSNKSAGTP</sequence>
<protein>
    <submittedName>
        <fullName evidence="1">Uncharacterized protein</fullName>
    </submittedName>
</protein>
<proteinExistence type="predicted"/>